<evidence type="ECO:0000313" key="3">
    <source>
        <dbReference type="Proteomes" id="UP001151760"/>
    </source>
</evidence>
<proteinExistence type="predicted"/>
<feature type="compositionally biased region" description="Polar residues" evidence="1">
    <location>
        <begin position="104"/>
        <end position="115"/>
    </location>
</feature>
<reference evidence="2" key="2">
    <citation type="submission" date="2022-01" db="EMBL/GenBank/DDBJ databases">
        <authorList>
            <person name="Yamashiro T."/>
            <person name="Shiraishi A."/>
            <person name="Satake H."/>
            <person name="Nakayama K."/>
        </authorList>
    </citation>
    <scope>NUCLEOTIDE SEQUENCE</scope>
</reference>
<accession>A0ABQ4XXE2</accession>
<evidence type="ECO:0000256" key="1">
    <source>
        <dbReference type="SAM" id="MobiDB-lite"/>
    </source>
</evidence>
<sequence>MNEYKGIMPTKIELTLEQSQQGVSNDVLGRLLSSNQQVKPGSSIKDLASREILSLKILSHNRNRVFHEYANLIPPPTIIPQSSKPDPQEFFLPEELLSPKKQGRNQSFSSTSTLPQVFEMGESSRKTSLERHEEQIEDILNHLDELSLSTVLNT</sequence>
<evidence type="ECO:0000313" key="2">
    <source>
        <dbReference type="EMBL" id="GJS69490.1"/>
    </source>
</evidence>
<protein>
    <submittedName>
        <fullName evidence="2">Uncharacterized protein</fullName>
    </submittedName>
</protein>
<dbReference type="Proteomes" id="UP001151760">
    <property type="component" value="Unassembled WGS sequence"/>
</dbReference>
<gene>
    <name evidence="2" type="ORF">Tco_0702331</name>
</gene>
<comment type="caution">
    <text evidence="2">The sequence shown here is derived from an EMBL/GenBank/DDBJ whole genome shotgun (WGS) entry which is preliminary data.</text>
</comment>
<name>A0ABQ4XXE2_9ASTR</name>
<reference evidence="2" key="1">
    <citation type="journal article" date="2022" name="Int. J. Mol. Sci.">
        <title>Draft Genome of Tanacetum Coccineum: Genomic Comparison of Closely Related Tanacetum-Family Plants.</title>
        <authorList>
            <person name="Yamashiro T."/>
            <person name="Shiraishi A."/>
            <person name="Nakayama K."/>
            <person name="Satake H."/>
        </authorList>
    </citation>
    <scope>NUCLEOTIDE SEQUENCE</scope>
</reference>
<feature type="region of interest" description="Disordered" evidence="1">
    <location>
        <begin position="98"/>
        <end position="128"/>
    </location>
</feature>
<organism evidence="2 3">
    <name type="scientific">Tanacetum coccineum</name>
    <dbReference type="NCBI Taxonomy" id="301880"/>
    <lineage>
        <taxon>Eukaryota</taxon>
        <taxon>Viridiplantae</taxon>
        <taxon>Streptophyta</taxon>
        <taxon>Embryophyta</taxon>
        <taxon>Tracheophyta</taxon>
        <taxon>Spermatophyta</taxon>
        <taxon>Magnoliopsida</taxon>
        <taxon>eudicotyledons</taxon>
        <taxon>Gunneridae</taxon>
        <taxon>Pentapetalae</taxon>
        <taxon>asterids</taxon>
        <taxon>campanulids</taxon>
        <taxon>Asterales</taxon>
        <taxon>Asteraceae</taxon>
        <taxon>Asteroideae</taxon>
        <taxon>Anthemideae</taxon>
        <taxon>Anthemidinae</taxon>
        <taxon>Tanacetum</taxon>
    </lineage>
</organism>
<dbReference type="EMBL" id="BQNB010009865">
    <property type="protein sequence ID" value="GJS69490.1"/>
    <property type="molecule type" value="Genomic_DNA"/>
</dbReference>
<keyword evidence="3" id="KW-1185">Reference proteome</keyword>